<dbReference type="EMBL" id="KL596644">
    <property type="protein sequence ID" value="KER31582.1"/>
    <property type="molecule type" value="Genomic_DNA"/>
</dbReference>
<keyword evidence="3" id="KW-1185">Reference proteome</keyword>
<evidence type="ECO:0000313" key="3">
    <source>
        <dbReference type="Proteomes" id="UP000054324"/>
    </source>
</evidence>
<gene>
    <name evidence="2" type="ORF">T265_02220</name>
</gene>
<reference evidence="2 3" key="1">
    <citation type="submission" date="2013-11" db="EMBL/GenBank/DDBJ databases">
        <title>Opisthorchis viverrini - life in the bile duct.</title>
        <authorList>
            <person name="Young N.D."/>
            <person name="Nagarajan N."/>
            <person name="Lin S.J."/>
            <person name="Korhonen P.K."/>
            <person name="Jex A.R."/>
            <person name="Hall R.S."/>
            <person name="Safavi-Hemami H."/>
            <person name="Kaewkong W."/>
            <person name="Bertrand D."/>
            <person name="Gao S."/>
            <person name="Seet Q."/>
            <person name="Wongkham S."/>
            <person name="Teh B.T."/>
            <person name="Wongkham C."/>
            <person name="Intapan P.M."/>
            <person name="Maleewong W."/>
            <person name="Yang X."/>
            <person name="Hu M."/>
            <person name="Wang Z."/>
            <person name="Hofmann A."/>
            <person name="Sternberg P.W."/>
            <person name="Tan P."/>
            <person name="Wang J."/>
            <person name="Gasser R.B."/>
        </authorList>
    </citation>
    <scope>NUCLEOTIDE SEQUENCE [LARGE SCALE GENOMIC DNA]</scope>
</reference>
<dbReference type="GeneID" id="20316408"/>
<sequence length="146" mass="15041">MASSPAAVAAATAYQQALMAAGYPPQRYTCAQTTHSGLVPTTAVTVSSAPVSQSTTATEYTNHRGSPNSPSAIGQRMGFSQPNQWADERDVVTADDTTKSTIAAAAATATTATASCDSNECSAKHHNLDALQPSANLDNLFSYIGE</sequence>
<evidence type="ECO:0000313" key="2">
    <source>
        <dbReference type="EMBL" id="KER31582.1"/>
    </source>
</evidence>
<protein>
    <submittedName>
        <fullName evidence="2">Uncharacterized protein</fullName>
    </submittedName>
</protein>
<proteinExistence type="predicted"/>
<evidence type="ECO:0000256" key="1">
    <source>
        <dbReference type="SAM" id="MobiDB-lite"/>
    </source>
</evidence>
<organism evidence="2 3">
    <name type="scientific">Opisthorchis viverrini</name>
    <name type="common">Southeast Asian liver fluke</name>
    <dbReference type="NCBI Taxonomy" id="6198"/>
    <lineage>
        <taxon>Eukaryota</taxon>
        <taxon>Metazoa</taxon>
        <taxon>Spiralia</taxon>
        <taxon>Lophotrochozoa</taxon>
        <taxon>Platyhelminthes</taxon>
        <taxon>Trematoda</taxon>
        <taxon>Digenea</taxon>
        <taxon>Opisthorchiida</taxon>
        <taxon>Opisthorchiata</taxon>
        <taxon>Opisthorchiidae</taxon>
        <taxon>Opisthorchis</taxon>
    </lineage>
</organism>
<dbReference type="RefSeq" id="XP_009164672.1">
    <property type="nucleotide sequence ID" value="XM_009166408.1"/>
</dbReference>
<name>A0A074ZZZ1_OPIVI</name>
<dbReference type="KEGG" id="ovi:T265_02220"/>
<dbReference type="Proteomes" id="UP000054324">
    <property type="component" value="Unassembled WGS sequence"/>
</dbReference>
<accession>A0A074ZZZ1</accession>
<dbReference type="CTD" id="20316408"/>
<dbReference type="AlphaFoldDB" id="A0A074ZZZ1"/>
<feature type="region of interest" description="Disordered" evidence="1">
    <location>
        <begin position="47"/>
        <end position="78"/>
    </location>
</feature>